<evidence type="ECO:0000256" key="1">
    <source>
        <dbReference type="ARBA" id="ARBA00022478"/>
    </source>
</evidence>
<keyword evidence="11 12" id="KW-0804">Transcription</keyword>
<dbReference type="InterPro" id="IPR019475">
    <property type="entry name" value="DNA_primase_DnaB-bd"/>
</dbReference>
<comment type="catalytic activity">
    <reaction evidence="12">
        <text>ssDNA + n NTP = ssDNA/pppN(pN)n-1 hybrid + (n-1) diphosphate.</text>
        <dbReference type="EC" id="2.7.7.101"/>
    </reaction>
</comment>
<keyword evidence="7 12" id="KW-0863">Zinc-finger</keyword>
<dbReference type="InterPro" id="IPR030846">
    <property type="entry name" value="DnaG_bac"/>
</dbReference>
<dbReference type="GO" id="GO:0005737">
    <property type="term" value="C:cytoplasm"/>
    <property type="evidence" value="ECO:0007669"/>
    <property type="project" value="TreeGrafter"/>
</dbReference>
<feature type="coiled-coil region" evidence="15">
    <location>
        <begin position="558"/>
        <end position="587"/>
    </location>
</feature>
<keyword evidence="10 12" id="KW-0238">DNA-binding</keyword>
<dbReference type="Gene3D" id="6.10.140.360">
    <property type="match status" value="1"/>
</dbReference>
<evidence type="ECO:0000256" key="3">
    <source>
        <dbReference type="ARBA" id="ARBA00022679"/>
    </source>
</evidence>
<comment type="caution">
    <text evidence="18">The sequence shown here is derived from an EMBL/GenBank/DDBJ whole genome shotgun (WGS) entry which is preliminary data.</text>
</comment>
<evidence type="ECO:0000256" key="14">
    <source>
        <dbReference type="PIRSR" id="PIRSR002811-1"/>
    </source>
</evidence>
<dbReference type="OrthoDB" id="9803773at2"/>
<dbReference type="Gene3D" id="3.90.980.10">
    <property type="entry name" value="DNA primase, catalytic core, N-terminal domain"/>
    <property type="match status" value="1"/>
</dbReference>
<keyword evidence="3 12" id="KW-0808">Transferase</keyword>
<dbReference type="GO" id="GO:0005524">
    <property type="term" value="F:ATP binding"/>
    <property type="evidence" value="ECO:0007669"/>
    <property type="project" value="InterPro"/>
</dbReference>
<dbReference type="GO" id="GO:0003678">
    <property type="term" value="F:DNA helicase activity"/>
    <property type="evidence" value="ECO:0007669"/>
    <property type="project" value="InterPro"/>
</dbReference>
<dbReference type="Gene3D" id="3.40.1360.10">
    <property type="match status" value="1"/>
</dbReference>
<keyword evidence="15" id="KW-0175">Coiled coil</keyword>
<dbReference type="InterPro" id="IPR050219">
    <property type="entry name" value="DnaG_primase"/>
</dbReference>
<dbReference type="AlphaFoldDB" id="A0A4R3NBL0"/>
<evidence type="ECO:0000256" key="4">
    <source>
        <dbReference type="ARBA" id="ARBA00022695"/>
    </source>
</evidence>
<dbReference type="GO" id="GO:0003677">
    <property type="term" value="F:DNA binding"/>
    <property type="evidence" value="ECO:0007669"/>
    <property type="project" value="UniProtKB-KW"/>
</dbReference>
<evidence type="ECO:0000256" key="8">
    <source>
        <dbReference type="ARBA" id="ARBA00022833"/>
    </source>
</evidence>
<keyword evidence="6 12" id="KW-0479">Metal-binding</keyword>
<dbReference type="GO" id="GO:0006269">
    <property type="term" value="P:DNA replication, synthesis of primer"/>
    <property type="evidence" value="ECO:0007669"/>
    <property type="project" value="UniProtKB-UniRule"/>
</dbReference>
<dbReference type="Pfam" id="PF08275">
    <property type="entry name" value="DNAG_N"/>
    <property type="match status" value="1"/>
</dbReference>
<dbReference type="GO" id="GO:0000428">
    <property type="term" value="C:DNA-directed RNA polymerase complex"/>
    <property type="evidence" value="ECO:0007669"/>
    <property type="project" value="UniProtKB-KW"/>
</dbReference>
<evidence type="ECO:0000256" key="6">
    <source>
        <dbReference type="ARBA" id="ARBA00022723"/>
    </source>
</evidence>
<dbReference type="SUPFAM" id="SSF57783">
    <property type="entry name" value="Zinc beta-ribbon"/>
    <property type="match status" value="1"/>
</dbReference>
<dbReference type="InterPro" id="IPR013264">
    <property type="entry name" value="DNAG_N"/>
</dbReference>
<dbReference type="InterPro" id="IPR036185">
    <property type="entry name" value="DNA_heli_DnaB-like_N_sf"/>
</dbReference>
<keyword evidence="5 12" id="KW-0235">DNA replication</keyword>
<dbReference type="SMART" id="SM00493">
    <property type="entry name" value="TOPRIM"/>
    <property type="match status" value="1"/>
</dbReference>
<feature type="domain" description="Toprim" evidence="17">
    <location>
        <begin position="260"/>
        <end position="341"/>
    </location>
</feature>
<dbReference type="InterPro" id="IPR037068">
    <property type="entry name" value="DNA_primase_core_N_sf"/>
</dbReference>
<dbReference type="InterPro" id="IPR002694">
    <property type="entry name" value="Znf_CHC2"/>
</dbReference>
<evidence type="ECO:0000313" key="19">
    <source>
        <dbReference type="Proteomes" id="UP000294650"/>
    </source>
</evidence>
<comment type="cofactor">
    <cofactor evidence="12 13 14">
        <name>Zn(2+)</name>
        <dbReference type="ChEBI" id="CHEBI:29105"/>
    </cofactor>
    <text evidence="12 13 14">Binds 1 zinc ion per monomer.</text>
</comment>
<dbReference type="SMART" id="SM00400">
    <property type="entry name" value="ZnF_CHCC"/>
    <property type="match status" value="1"/>
</dbReference>
<proteinExistence type="inferred from homology"/>
<dbReference type="InterPro" id="IPR036977">
    <property type="entry name" value="DNA_primase_Znf_CHC2"/>
</dbReference>
<dbReference type="Gene3D" id="3.90.580.10">
    <property type="entry name" value="Zinc finger, CHC2-type domain"/>
    <property type="match status" value="1"/>
</dbReference>
<dbReference type="SUPFAM" id="SSF56731">
    <property type="entry name" value="DNA primase core"/>
    <property type="match status" value="1"/>
</dbReference>
<evidence type="ECO:0000256" key="7">
    <source>
        <dbReference type="ARBA" id="ARBA00022771"/>
    </source>
</evidence>
<evidence type="ECO:0000256" key="9">
    <source>
        <dbReference type="ARBA" id="ARBA00022842"/>
    </source>
</evidence>
<dbReference type="Proteomes" id="UP000294650">
    <property type="component" value="Unassembled WGS sequence"/>
</dbReference>
<dbReference type="PANTHER" id="PTHR30313:SF2">
    <property type="entry name" value="DNA PRIMASE"/>
    <property type="match status" value="1"/>
</dbReference>
<dbReference type="SUPFAM" id="SSF48024">
    <property type="entry name" value="N-terminal domain of DnaB helicase"/>
    <property type="match status" value="1"/>
</dbReference>
<dbReference type="HAMAP" id="MF_00974">
    <property type="entry name" value="DNA_primase_DnaG"/>
    <property type="match status" value="1"/>
</dbReference>
<reference evidence="18 19" key="1">
    <citation type="submission" date="2019-03" db="EMBL/GenBank/DDBJ databases">
        <title>Genomic Encyclopedia of Type Strains, Phase IV (KMG-IV): sequencing the most valuable type-strain genomes for metagenomic binning, comparative biology and taxonomic classification.</title>
        <authorList>
            <person name="Goeker M."/>
        </authorList>
    </citation>
    <scope>NUCLEOTIDE SEQUENCE [LARGE SCALE GENOMIC DNA]</scope>
    <source>
        <strain evidence="18 19">DSM 25894</strain>
    </source>
</reference>
<evidence type="ECO:0000259" key="17">
    <source>
        <dbReference type="PROSITE" id="PS50880"/>
    </source>
</evidence>
<dbReference type="GO" id="GO:1990077">
    <property type="term" value="C:primosome complex"/>
    <property type="evidence" value="ECO:0007669"/>
    <property type="project" value="UniProtKB-KW"/>
</dbReference>
<dbReference type="PANTHER" id="PTHR30313">
    <property type="entry name" value="DNA PRIMASE"/>
    <property type="match status" value="1"/>
</dbReference>
<gene>
    <name evidence="12" type="primary">dnaG</name>
    <name evidence="18" type="ORF">EDD68_101373</name>
</gene>
<comment type="similarity">
    <text evidence="12 13">Belongs to the DnaG primase family.</text>
</comment>
<evidence type="ECO:0000256" key="16">
    <source>
        <dbReference type="SAM" id="MobiDB-lite"/>
    </source>
</evidence>
<feature type="compositionally biased region" description="Basic and acidic residues" evidence="16">
    <location>
        <begin position="438"/>
        <end position="449"/>
    </location>
</feature>
<comment type="domain">
    <text evidence="12">Contains an N-terminal zinc-binding domain, a central core domain that contains the primase activity, and a C-terminal DnaB-binding domain.</text>
</comment>
<evidence type="ECO:0000256" key="12">
    <source>
        <dbReference type="HAMAP-Rule" id="MF_00974"/>
    </source>
</evidence>
<keyword evidence="8 12" id="KW-0862">Zinc</keyword>
<dbReference type="InterPro" id="IPR006171">
    <property type="entry name" value="TOPRIM_dom"/>
</dbReference>
<dbReference type="PROSITE" id="PS50880">
    <property type="entry name" value="TOPRIM"/>
    <property type="match status" value="1"/>
</dbReference>
<keyword evidence="19" id="KW-1185">Reference proteome</keyword>
<feature type="region of interest" description="Disordered" evidence="16">
    <location>
        <begin position="436"/>
        <end position="459"/>
    </location>
</feature>
<keyword evidence="4 12" id="KW-0548">Nucleotidyltransferase</keyword>
<dbReference type="EMBL" id="SMAN01000001">
    <property type="protein sequence ID" value="TCT27007.1"/>
    <property type="molecule type" value="Genomic_DNA"/>
</dbReference>
<comment type="subunit">
    <text evidence="12">Monomer. Interacts with DnaB.</text>
</comment>
<evidence type="ECO:0000313" key="18">
    <source>
        <dbReference type="EMBL" id="TCT27007.1"/>
    </source>
</evidence>
<dbReference type="InterPro" id="IPR034151">
    <property type="entry name" value="TOPRIM_DnaG_bac"/>
</dbReference>
<dbReference type="Gene3D" id="1.10.860.10">
    <property type="entry name" value="DNAb Helicase, Chain A"/>
    <property type="match status" value="1"/>
</dbReference>
<dbReference type="Pfam" id="PF01807">
    <property type="entry name" value="Zn_ribbon_DnaG"/>
    <property type="match status" value="1"/>
</dbReference>
<comment type="function">
    <text evidence="12 13">RNA polymerase that catalyzes the synthesis of short RNA molecules used as primers for DNA polymerase during DNA replication.</text>
</comment>
<dbReference type="EC" id="2.7.7.101" evidence="12"/>
<dbReference type="CDD" id="cd03364">
    <property type="entry name" value="TOPRIM_DnaG_primases"/>
    <property type="match status" value="1"/>
</dbReference>
<name>A0A4R3NBL0_9BACI</name>
<keyword evidence="1 12" id="KW-0240">DNA-directed RNA polymerase</keyword>
<keyword evidence="2 12" id="KW-0639">Primosome</keyword>
<evidence type="ECO:0000256" key="13">
    <source>
        <dbReference type="PIRNR" id="PIRNR002811"/>
    </source>
</evidence>
<evidence type="ECO:0000256" key="11">
    <source>
        <dbReference type="ARBA" id="ARBA00023163"/>
    </source>
</evidence>
<dbReference type="Pfam" id="PF13155">
    <property type="entry name" value="Toprim_2"/>
    <property type="match status" value="1"/>
</dbReference>
<dbReference type="Pfam" id="PF10410">
    <property type="entry name" value="DnaB_bind"/>
    <property type="match status" value="1"/>
</dbReference>
<evidence type="ECO:0000256" key="10">
    <source>
        <dbReference type="ARBA" id="ARBA00023125"/>
    </source>
</evidence>
<protein>
    <recommendedName>
        <fullName evidence="12 13">DNA primase</fullName>
        <ecNumber evidence="12">2.7.7.101</ecNumber>
    </recommendedName>
</protein>
<sequence length="606" mass="70141">MPDQSREQFIEEIRAANDIVDVVGEYVQLKKQGRNYFGLCPFHSENTPSFSVSPEKQIFHCFGCGKGGNVVTFVMEMEGISFREAISLLAEKSGRSLPDSFRTEKPSPASQEAQNILEAHQWLTKLYHHLLKHTKEGREALQYLEQRGLSEETIDAFQIGYAPDAKHFVVSFLEKKGFHPQTMVKAGLLSVTDENKYIDRFRGRVIFPIRNHQGKTVAFSARTLSDQKPKYINSPETEIFHKGRMLFNFDLARPHIRKMSEAVLVEGAFDAIASYQAGVQNVIATLGTALTDFQASLLRRYVDTVIICYDADSAGLEATIKAASLLKKVGCYVKIARMEQGMDPDDYIQTYGSESFQKHVIQGNITYMSFYLKYLRKQFNLQTEADRIRYIEKALDQISTVDKPVEREHYVKDLADEFELSRETLHQEIRYRRRKMGKYKDKQQAERHNKSNPMTKPSEKLLPAFHNAERYLLAYMLKDPEIADFVQEKLGGAFLINEHQVMVTYLYAFYEEDHRADISRFMEYLPDEQLRNLTAQIALLPVSDVTSNREIEDYVNVIKKEKHRRELHQLEMELKEAERQNNPVKAAQIAMEVLELKKQWKQEKNK</sequence>
<evidence type="ECO:0000256" key="15">
    <source>
        <dbReference type="SAM" id="Coils"/>
    </source>
</evidence>
<evidence type="ECO:0000256" key="2">
    <source>
        <dbReference type="ARBA" id="ARBA00022515"/>
    </source>
</evidence>
<dbReference type="InterPro" id="IPR016136">
    <property type="entry name" value="DNA_helicase_N/primase_C"/>
</dbReference>
<keyword evidence="9" id="KW-0460">Magnesium</keyword>
<dbReference type="RefSeq" id="WP_132370503.1">
    <property type="nucleotide sequence ID" value="NZ_SMAN01000001.1"/>
</dbReference>
<dbReference type="GO" id="GO:0008270">
    <property type="term" value="F:zinc ion binding"/>
    <property type="evidence" value="ECO:0007669"/>
    <property type="project" value="UniProtKB-UniRule"/>
</dbReference>
<accession>A0A4R3NBL0</accession>
<evidence type="ECO:0000256" key="5">
    <source>
        <dbReference type="ARBA" id="ARBA00022705"/>
    </source>
</evidence>
<dbReference type="InterPro" id="IPR007693">
    <property type="entry name" value="DNA_helicase_DnaB-like_N"/>
</dbReference>
<dbReference type="FunFam" id="3.90.980.10:FF:000001">
    <property type="entry name" value="DNA primase"/>
    <property type="match status" value="1"/>
</dbReference>
<dbReference type="PIRSF" id="PIRSF002811">
    <property type="entry name" value="DnaG"/>
    <property type="match status" value="1"/>
</dbReference>
<dbReference type="InterPro" id="IPR006295">
    <property type="entry name" value="DNA_primase_DnaG"/>
</dbReference>
<feature type="zinc finger region" description="CHC2-type" evidence="12 14">
    <location>
        <begin position="40"/>
        <end position="64"/>
    </location>
</feature>
<dbReference type="Pfam" id="PF00772">
    <property type="entry name" value="DnaB"/>
    <property type="match status" value="1"/>
</dbReference>
<dbReference type="NCBIfam" id="TIGR01391">
    <property type="entry name" value="dnaG"/>
    <property type="match status" value="1"/>
</dbReference>
<dbReference type="FunFam" id="3.90.580.10:FF:000001">
    <property type="entry name" value="DNA primase"/>
    <property type="match status" value="1"/>
</dbReference>
<dbReference type="GO" id="GO:0003899">
    <property type="term" value="F:DNA-directed RNA polymerase activity"/>
    <property type="evidence" value="ECO:0007669"/>
    <property type="project" value="UniProtKB-UniRule"/>
</dbReference>
<organism evidence="18 19">
    <name type="scientific">Melghiribacillus thermohalophilus</name>
    <dbReference type="NCBI Taxonomy" id="1324956"/>
    <lineage>
        <taxon>Bacteria</taxon>
        <taxon>Bacillati</taxon>
        <taxon>Bacillota</taxon>
        <taxon>Bacilli</taxon>
        <taxon>Bacillales</taxon>
        <taxon>Bacillaceae</taxon>
        <taxon>Melghiribacillus</taxon>
    </lineage>
</organism>